<dbReference type="PANTHER" id="PTHR36844">
    <property type="entry name" value="PROTEASE PRSW"/>
    <property type="match status" value="1"/>
</dbReference>
<dbReference type="EMBL" id="AP022567">
    <property type="protein sequence ID" value="BBX37754.1"/>
    <property type="molecule type" value="Genomic_DNA"/>
</dbReference>
<keyword evidence="1" id="KW-0812">Transmembrane</keyword>
<keyword evidence="1" id="KW-0472">Membrane</keyword>
<dbReference type="Proteomes" id="UP001241092">
    <property type="component" value="Chromosome"/>
</dbReference>
<proteinExistence type="predicted"/>
<dbReference type="PANTHER" id="PTHR36844:SF1">
    <property type="entry name" value="PROTEASE PRSW"/>
    <property type="match status" value="1"/>
</dbReference>
<gene>
    <name evidence="3" type="ORF">hbim_06422</name>
    <name evidence="2" type="ORF">MMAGJ_70360</name>
</gene>
<reference evidence="3" key="3">
    <citation type="submission" date="2023-03" db="EMBL/GenBank/DDBJ databases">
        <title>Draft genome sequence of a Mycolicibacterium mageritense strain H4_3_1 isolated from a hybrid biological-inorganic system reactor.</title>
        <authorList>
            <person name="Feng X."/>
            <person name="Kazama D."/>
            <person name="Sato K."/>
            <person name="Kobayashi H."/>
        </authorList>
    </citation>
    <scope>NUCLEOTIDE SEQUENCE</scope>
    <source>
        <strain evidence="3">H4_3_1</strain>
    </source>
</reference>
<dbReference type="EMBL" id="AP027452">
    <property type="protein sequence ID" value="BDY32454.1"/>
    <property type="molecule type" value="Genomic_DNA"/>
</dbReference>
<feature type="transmembrane region" description="Helical" evidence="1">
    <location>
        <begin position="194"/>
        <end position="218"/>
    </location>
</feature>
<dbReference type="Proteomes" id="UP000465622">
    <property type="component" value="Chromosome"/>
</dbReference>
<dbReference type="InterPro" id="IPR026898">
    <property type="entry name" value="PrsW"/>
</dbReference>
<sequence length="389" mass="41437">MAYNPVPTPPPWTTLPLVPLPRPVRKVGAPLGVIIALGVLTGLLILLITLSNPVGAIIGFVLSSIAMTAVLFAYLWLDRWEPEPPRLLLMAFGWGASVAVVLSVVLSLLGDAVFPHSTVLPQGFDSIAIRAPLVEEAAKGAFLLIMMTGRRRNELNSLTDCLVYAGLVGVGFAWLEDIMYIANAESLAGSLLTAAMRLIMAPFAHPLFTSMTAIGVYFALKQRSLVAKAGCILLGYAAAVLMHGLWNGSSLVGIETYFAVYVVWMVPIFALMIAVAITSRHREQRLVAAKLPGMVAAGLISQNEATWLGSLKTRRAAIATAARTGGRPAGKAVARFAAAVVELAFVRDRIDRGFGDARVHALLNEEVHSVAAARSAAPILGWLANYRAP</sequence>
<evidence type="ECO:0000313" key="2">
    <source>
        <dbReference type="EMBL" id="BBX37754.1"/>
    </source>
</evidence>
<reference evidence="2 4" key="1">
    <citation type="journal article" date="2019" name="Emerg. Microbes Infect.">
        <title>Comprehensive subspecies identification of 175 nontuberculous mycobacteria species based on 7547 genomic profiles.</title>
        <authorList>
            <person name="Matsumoto Y."/>
            <person name="Kinjo T."/>
            <person name="Motooka D."/>
            <person name="Nabeya D."/>
            <person name="Jung N."/>
            <person name="Uechi K."/>
            <person name="Horii T."/>
            <person name="Iida T."/>
            <person name="Fujita J."/>
            <person name="Nakamura S."/>
        </authorList>
    </citation>
    <scope>NUCLEOTIDE SEQUENCE [LARGE SCALE GENOMIC DNA]</scope>
    <source>
        <strain evidence="2 4">JCM 12375</strain>
    </source>
</reference>
<dbReference type="GO" id="GO:0006508">
    <property type="term" value="P:proteolysis"/>
    <property type="evidence" value="ECO:0007669"/>
    <property type="project" value="UniProtKB-KW"/>
</dbReference>
<organism evidence="3 5">
    <name type="scientific">Mycolicibacterium mageritense</name>
    <name type="common">Mycobacterium mageritense</name>
    <dbReference type="NCBI Taxonomy" id="53462"/>
    <lineage>
        <taxon>Bacteria</taxon>
        <taxon>Bacillati</taxon>
        <taxon>Actinomycetota</taxon>
        <taxon>Actinomycetes</taxon>
        <taxon>Mycobacteriales</taxon>
        <taxon>Mycobacteriaceae</taxon>
        <taxon>Mycolicibacterium</taxon>
    </lineage>
</organism>
<dbReference type="Pfam" id="PF13367">
    <property type="entry name" value="PrsW-protease"/>
    <property type="match status" value="1"/>
</dbReference>
<feature type="transmembrane region" description="Helical" evidence="1">
    <location>
        <begin position="225"/>
        <end position="246"/>
    </location>
</feature>
<protein>
    <submittedName>
        <fullName evidence="2">Protease PrsW</fullName>
    </submittedName>
</protein>
<feature type="transmembrane region" description="Helical" evidence="1">
    <location>
        <begin position="87"/>
        <end position="109"/>
    </location>
</feature>
<evidence type="ECO:0000313" key="5">
    <source>
        <dbReference type="Proteomes" id="UP001241092"/>
    </source>
</evidence>
<name>A0AAI8XP78_MYCME</name>
<feature type="transmembrane region" description="Helical" evidence="1">
    <location>
        <begin position="258"/>
        <end position="277"/>
    </location>
</feature>
<keyword evidence="4" id="KW-1185">Reference proteome</keyword>
<dbReference type="AlphaFoldDB" id="A0AAI8XP78"/>
<evidence type="ECO:0000256" key="1">
    <source>
        <dbReference type="SAM" id="Phobius"/>
    </source>
</evidence>
<evidence type="ECO:0000313" key="4">
    <source>
        <dbReference type="Proteomes" id="UP000465622"/>
    </source>
</evidence>
<keyword evidence="2" id="KW-0378">Hydrolase</keyword>
<feature type="transmembrane region" description="Helical" evidence="1">
    <location>
        <begin position="161"/>
        <end position="182"/>
    </location>
</feature>
<keyword evidence="1" id="KW-1133">Transmembrane helix</keyword>
<keyword evidence="2" id="KW-0645">Protease</keyword>
<feature type="transmembrane region" description="Helical" evidence="1">
    <location>
        <begin position="54"/>
        <end position="75"/>
    </location>
</feature>
<reference evidence="2" key="2">
    <citation type="submission" date="2020-02" db="EMBL/GenBank/DDBJ databases">
        <authorList>
            <person name="Matsumoto Y."/>
            <person name="Motooka D."/>
            <person name="Nakamura S."/>
        </authorList>
    </citation>
    <scope>NUCLEOTIDE SEQUENCE</scope>
    <source>
        <strain evidence="2">JCM 12375</strain>
    </source>
</reference>
<dbReference type="RefSeq" id="WP_036439318.1">
    <property type="nucleotide sequence ID" value="NZ_AP022567.1"/>
</dbReference>
<dbReference type="GO" id="GO:0008233">
    <property type="term" value="F:peptidase activity"/>
    <property type="evidence" value="ECO:0007669"/>
    <property type="project" value="UniProtKB-KW"/>
</dbReference>
<accession>A0AAI8XP78</accession>
<evidence type="ECO:0000313" key="3">
    <source>
        <dbReference type="EMBL" id="BDY32454.1"/>
    </source>
</evidence>
<feature type="transmembrane region" description="Helical" evidence="1">
    <location>
        <begin position="27"/>
        <end position="48"/>
    </location>
</feature>